<proteinExistence type="inferred from homology"/>
<dbReference type="SMART" id="SM00449">
    <property type="entry name" value="SPRY"/>
    <property type="match status" value="1"/>
</dbReference>
<feature type="domain" description="B30.2/SPRY" evidence="8">
    <location>
        <begin position="235"/>
        <end position="420"/>
    </location>
</feature>
<dbReference type="InterPro" id="IPR017907">
    <property type="entry name" value="Znf_RING_CS"/>
</dbReference>
<dbReference type="InterPro" id="IPR018957">
    <property type="entry name" value="Znf_C3HC4_RING-type"/>
</dbReference>
<dbReference type="Pfam" id="PF00643">
    <property type="entry name" value="zf-B_box"/>
    <property type="match status" value="1"/>
</dbReference>
<dbReference type="SUPFAM" id="SSF49899">
    <property type="entry name" value="Concanavalin A-like lectins/glucanases"/>
    <property type="match status" value="1"/>
</dbReference>
<dbReference type="Gene3D" id="2.60.120.920">
    <property type="match status" value="1"/>
</dbReference>
<dbReference type="PRINTS" id="PR01407">
    <property type="entry name" value="BUTYPHLNCDUF"/>
</dbReference>
<dbReference type="SUPFAM" id="SSF57850">
    <property type="entry name" value="RING/U-box"/>
    <property type="match status" value="1"/>
</dbReference>
<protein>
    <submittedName>
        <fullName evidence="10">Tripartite motif-containing protein 75-like</fullName>
    </submittedName>
</protein>
<evidence type="ECO:0000313" key="9">
    <source>
        <dbReference type="Proteomes" id="UP001652624"/>
    </source>
</evidence>
<dbReference type="InterPro" id="IPR000315">
    <property type="entry name" value="Znf_B-box"/>
</dbReference>
<accession>A0A1S3AMT8</accession>
<name>A0A1S3AMT8_ERIEU</name>
<evidence type="ECO:0000259" key="7">
    <source>
        <dbReference type="PROSITE" id="PS50119"/>
    </source>
</evidence>
<dbReference type="SMART" id="SM00184">
    <property type="entry name" value="RING"/>
    <property type="match status" value="1"/>
</dbReference>
<gene>
    <name evidence="10" type="primary">LOC103126864</name>
</gene>
<dbReference type="GO" id="GO:0008270">
    <property type="term" value="F:zinc ion binding"/>
    <property type="evidence" value="ECO:0007669"/>
    <property type="project" value="UniProtKB-KW"/>
</dbReference>
<dbReference type="InterPro" id="IPR003877">
    <property type="entry name" value="SPRY_dom"/>
</dbReference>
<evidence type="ECO:0000256" key="3">
    <source>
        <dbReference type="ARBA" id="ARBA00022771"/>
    </source>
</evidence>
<evidence type="ECO:0000259" key="6">
    <source>
        <dbReference type="PROSITE" id="PS50089"/>
    </source>
</evidence>
<dbReference type="InterPro" id="IPR001870">
    <property type="entry name" value="B30.2/SPRY"/>
</dbReference>
<keyword evidence="2" id="KW-0479">Metal-binding</keyword>
<dbReference type="PROSITE" id="PS50119">
    <property type="entry name" value="ZF_BBOX"/>
    <property type="match status" value="1"/>
</dbReference>
<dbReference type="AlphaFoldDB" id="A0A1S3AMT8"/>
<dbReference type="Proteomes" id="UP001652624">
    <property type="component" value="Chromosome 19"/>
</dbReference>
<dbReference type="Gene3D" id="3.30.40.10">
    <property type="entry name" value="Zinc/RING finger domain, C3HC4 (zinc finger)"/>
    <property type="match status" value="1"/>
</dbReference>
<dbReference type="InterPro" id="IPR050143">
    <property type="entry name" value="TRIM/RBCC"/>
</dbReference>
<dbReference type="InParanoid" id="A0A1S3AMT8"/>
<dbReference type="RefSeq" id="XP_007537839.2">
    <property type="nucleotide sequence ID" value="XM_007537777.2"/>
</dbReference>
<feature type="domain" description="B box-type" evidence="7">
    <location>
        <begin position="91"/>
        <end position="132"/>
    </location>
</feature>
<dbReference type="InterPro" id="IPR001841">
    <property type="entry name" value="Znf_RING"/>
</dbReference>
<dbReference type="Pfam" id="PF00622">
    <property type="entry name" value="SPRY"/>
    <property type="match status" value="1"/>
</dbReference>
<organism evidence="9 10">
    <name type="scientific">Erinaceus europaeus</name>
    <name type="common">Western European hedgehog</name>
    <dbReference type="NCBI Taxonomy" id="9365"/>
    <lineage>
        <taxon>Eukaryota</taxon>
        <taxon>Metazoa</taxon>
        <taxon>Chordata</taxon>
        <taxon>Craniata</taxon>
        <taxon>Vertebrata</taxon>
        <taxon>Euteleostomi</taxon>
        <taxon>Mammalia</taxon>
        <taxon>Eutheria</taxon>
        <taxon>Laurasiatheria</taxon>
        <taxon>Eulipotyphla</taxon>
        <taxon>Erinaceidae</taxon>
        <taxon>Erinaceinae</taxon>
        <taxon>Erinaceus</taxon>
    </lineage>
</organism>
<dbReference type="PROSITE" id="PS50188">
    <property type="entry name" value="B302_SPRY"/>
    <property type="match status" value="1"/>
</dbReference>
<dbReference type="Pfam" id="PF00097">
    <property type="entry name" value="zf-C3HC4"/>
    <property type="match status" value="1"/>
</dbReference>
<reference evidence="10" key="1">
    <citation type="submission" date="2025-08" db="UniProtKB">
        <authorList>
            <consortium name="RefSeq"/>
        </authorList>
    </citation>
    <scope>IDENTIFICATION</scope>
</reference>
<evidence type="ECO:0000313" key="10">
    <source>
        <dbReference type="RefSeq" id="XP_007537839.2"/>
    </source>
</evidence>
<keyword evidence="3 5" id="KW-0863">Zinc-finger</keyword>
<dbReference type="SUPFAM" id="SSF57845">
    <property type="entry name" value="B-box zinc-binding domain"/>
    <property type="match status" value="1"/>
</dbReference>
<evidence type="ECO:0000256" key="5">
    <source>
        <dbReference type="PROSITE-ProRule" id="PRU00024"/>
    </source>
</evidence>
<evidence type="ECO:0000256" key="2">
    <source>
        <dbReference type="ARBA" id="ARBA00022723"/>
    </source>
</evidence>
<dbReference type="eggNOG" id="KOG2177">
    <property type="taxonomic scope" value="Eukaryota"/>
</dbReference>
<dbReference type="PROSITE" id="PS00518">
    <property type="entry name" value="ZF_RING_1"/>
    <property type="match status" value="1"/>
</dbReference>
<sequence>MEVSEALEAVQAEIKCPICAGNIRNPVTTHCGHNFCRFCLQQSWMNHEHSLPCPICHHKCQERNLIPNNLLGRIIHITKCFHSSGNEVKLKEEHMCKRHNQVLSLFCEENLQLLCPQCTQAPDHQDHDLRPVEEAASHYRQWLSEWSETLKKNVAEVKELEATQDIKAQEMNRLMYTRRQTLVSSFEHLDEVVKSVQLETLFRLEEKQRDILRELNIDITALNNYISTLKALIKEVTDKSVSSELNVLREARRIYHMYESLELPSFCSFRVRNEIYYFPPLYSTLNTIMQRFKKFPLHLEVLGCQVFKWGRHYWEVQVEDKSSWAVGVCTQRMSTCQKIRLKGGKYEAVRNDSVFLSLNEKPRRIGIYLDSLLGLISFYNLNDRSHIYSFHEKFNRPLKPYFCVGRDPSPLKICGLESSDE</sequence>
<feature type="domain" description="RING-type" evidence="6">
    <location>
        <begin position="16"/>
        <end position="57"/>
    </location>
</feature>
<dbReference type="PANTHER" id="PTHR24103">
    <property type="entry name" value="E3 UBIQUITIN-PROTEIN LIGASE TRIM"/>
    <property type="match status" value="1"/>
</dbReference>
<keyword evidence="9" id="KW-1185">Reference proteome</keyword>
<dbReference type="Gene3D" id="3.30.160.60">
    <property type="entry name" value="Classic Zinc Finger"/>
    <property type="match status" value="1"/>
</dbReference>
<evidence type="ECO:0000256" key="4">
    <source>
        <dbReference type="ARBA" id="ARBA00022833"/>
    </source>
</evidence>
<evidence type="ECO:0000256" key="1">
    <source>
        <dbReference type="ARBA" id="ARBA00008518"/>
    </source>
</evidence>
<dbReference type="InterPro" id="IPR013083">
    <property type="entry name" value="Znf_RING/FYVE/PHD"/>
</dbReference>
<dbReference type="InterPro" id="IPR013320">
    <property type="entry name" value="ConA-like_dom_sf"/>
</dbReference>
<dbReference type="OrthoDB" id="654191at2759"/>
<dbReference type="InterPro" id="IPR043136">
    <property type="entry name" value="B30.2/SPRY_sf"/>
</dbReference>
<dbReference type="InterPro" id="IPR003879">
    <property type="entry name" value="Butyrophylin_SPRY"/>
</dbReference>
<evidence type="ECO:0000259" key="8">
    <source>
        <dbReference type="PROSITE" id="PS50188"/>
    </source>
</evidence>
<dbReference type="SMART" id="SM00336">
    <property type="entry name" value="BBOX"/>
    <property type="match status" value="1"/>
</dbReference>
<comment type="similarity">
    <text evidence="1">Belongs to the TRIM/RBCC family.</text>
</comment>
<dbReference type="GeneID" id="103126864"/>
<dbReference type="PROSITE" id="PS50089">
    <property type="entry name" value="ZF_RING_2"/>
    <property type="match status" value="1"/>
</dbReference>
<keyword evidence="4" id="KW-0862">Zinc</keyword>